<evidence type="ECO:0000313" key="2">
    <source>
        <dbReference type="Proteomes" id="UP001497700"/>
    </source>
</evidence>
<proteinExistence type="predicted"/>
<protein>
    <submittedName>
        <fullName evidence="1">Uncharacterized protein</fullName>
    </submittedName>
</protein>
<sequence length="399" mass="43979">MGIPISSSTIFHFRIWSTRFSLSSTPMPPLAVEDHDSESRNPVVVAVLESFKTDITRACIQYNKFYTTVIRPPKLPVQYMAKGWHDLDSRGSLPFGEVEDMNQNGFSADFPTSWLVACQQSLGNMIVCAHQVSLSIEISRCELGPDTNSSSPWGDAEGTEPRKLSRLAAGNIRNTIFEGMLTSLEGTLWASSRFQSAYSRNNATSGCSSTWNGTGDIGICSDTSVTPLVHGQLQDKQQNCFALNCIGSSPDVGRGVRSGRNTYVSVSFVEESTVDSAPIQVSGEWVSADEESTCALRCGISILSDCHASSEIPTEPSISVVDSQRSLVCRNMTLDLMDPESLKMSAIEVERLANSGAFEEESREEEELDKYWTWNIETQKFVHVDEDTGETIYHPDEFD</sequence>
<comment type="caution">
    <text evidence="1">The sequence shown here is derived from an EMBL/GenBank/DDBJ whole genome shotgun (WGS) entry which is preliminary data.</text>
</comment>
<dbReference type="Proteomes" id="UP001497700">
    <property type="component" value="Unassembled WGS sequence"/>
</dbReference>
<organism evidence="1 2">
    <name type="scientific">Hypoxylon rubiginosum</name>
    <dbReference type="NCBI Taxonomy" id="110542"/>
    <lineage>
        <taxon>Eukaryota</taxon>
        <taxon>Fungi</taxon>
        <taxon>Dikarya</taxon>
        <taxon>Ascomycota</taxon>
        <taxon>Pezizomycotina</taxon>
        <taxon>Sordariomycetes</taxon>
        <taxon>Xylariomycetidae</taxon>
        <taxon>Xylariales</taxon>
        <taxon>Hypoxylaceae</taxon>
        <taxon>Hypoxylon</taxon>
    </lineage>
</organism>
<keyword evidence="2" id="KW-1185">Reference proteome</keyword>
<gene>
    <name evidence="1" type="ORF">F4820DRAFT_424682</name>
</gene>
<name>A0ACB9YXJ0_9PEZI</name>
<reference evidence="1 2" key="1">
    <citation type="journal article" date="2022" name="New Phytol.">
        <title>Ecological generalism drives hyperdiversity of secondary metabolite gene clusters in xylarialean endophytes.</title>
        <authorList>
            <person name="Franco M.E.E."/>
            <person name="Wisecaver J.H."/>
            <person name="Arnold A.E."/>
            <person name="Ju Y.M."/>
            <person name="Slot J.C."/>
            <person name="Ahrendt S."/>
            <person name="Moore L.P."/>
            <person name="Eastman K.E."/>
            <person name="Scott K."/>
            <person name="Konkel Z."/>
            <person name="Mondo S.J."/>
            <person name="Kuo A."/>
            <person name="Hayes R.D."/>
            <person name="Haridas S."/>
            <person name="Andreopoulos B."/>
            <person name="Riley R."/>
            <person name="LaButti K."/>
            <person name="Pangilinan J."/>
            <person name="Lipzen A."/>
            <person name="Amirebrahimi M."/>
            <person name="Yan J."/>
            <person name="Adam C."/>
            <person name="Keymanesh K."/>
            <person name="Ng V."/>
            <person name="Louie K."/>
            <person name="Northen T."/>
            <person name="Drula E."/>
            <person name="Henrissat B."/>
            <person name="Hsieh H.M."/>
            <person name="Youens-Clark K."/>
            <person name="Lutzoni F."/>
            <person name="Miadlikowska J."/>
            <person name="Eastwood D.C."/>
            <person name="Hamelin R.C."/>
            <person name="Grigoriev I.V."/>
            <person name="U'Ren J.M."/>
        </authorList>
    </citation>
    <scope>NUCLEOTIDE SEQUENCE [LARGE SCALE GENOMIC DNA]</scope>
    <source>
        <strain evidence="1 2">CBS 119005</strain>
    </source>
</reference>
<evidence type="ECO:0000313" key="1">
    <source>
        <dbReference type="EMBL" id="KAI4864130.1"/>
    </source>
</evidence>
<accession>A0ACB9YXJ0</accession>
<dbReference type="EMBL" id="MU393491">
    <property type="protein sequence ID" value="KAI4864130.1"/>
    <property type="molecule type" value="Genomic_DNA"/>
</dbReference>